<keyword evidence="2" id="KW-0574">Periplasm</keyword>
<evidence type="ECO:0000256" key="1">
    <source>
        <dbReference type="ARBA" id="ARBA00022729"/>
    </source>
</evidence>
<gene>
    <name evidence="2" type="primary">cpoB</name>
    <name evidence="5" type="ORF">ADH67_10570</name>
</gene>
<dbReference type="InterPro" id="IPR014162">
    <property type="entry name" value="CpoB_C"/>
</dbReference>
<dbReference type="Gene3D" id="1.25.40.10">
    <property type="entry name" value="Tetratricopeptide repeat domain"/>
    <property type="match status" value="1"/>
</dbReference>
<reference evidence="6" key="1">
    <citation type="submission" date="2017-05" db="EMBL/GenBank/DDBJ databases">
        <title>Improved OligoMM genomes.</title>
        <authorList>
            <person name="Garzetti D."/>
        </authorList>
    </citation>
    <scope>NUCLEOTIDE SEQUENCE [LARGE SCALE GENOMIC DNA]</scope>
    <source>
        <strain evidence="6">YL45</strain>
    </source>
</reference>
<keyword evidence="2" id="KW-0131">Cell cycle</keyword>
<evidence type="ECO:0000313" key="6">
    <source>
        <dbReference type="Proteomes" id="UP000214610"/>
    </source>
</evidence>
<accession>A0A227KFA3</accession>
<dbReference type="SUPFAM" id="SSF48452">
    <property type="entry name" value="TPR-like"/>
    <property type="match status" value="1"/>
</dbReference>
<keyword evidence="3" id="KW-0802">TPR repeat</keyword>
<keyword evidence="2" id="KW-0132">Cell division</keyword>
<feature type="repeat" description="TPR" evidence="3">
    <location>
        <begin position="183"/>
        <end position="216"/>
    </location>
</feature>
<name>A0A227KFA3_9BURK</name>
<comment type="subcellular location">
    <subcellularLocation>
        <location evidence="2">Periplasm</location>
    </subcellularLocation>
</comment>
<feature type="chain" id="PRO_5011322217" description="Cell division coordinator CpoB" evidence="2">
    <location>
        <begin position="23"/>
        <end position="226"/>
    </location>
</feature>
<evidence type="ECO:0000313" key="5">
    <source>
        <dbReference type="EMBL" id="OXE45591.1"/>
    </source>
</evidence>
<dbReference type="NCBIfam" id="TIGR02795">
    <property type="entry name" value="tol_pal_ybgF"/>
    <property type="match status" value="1"/>
</dbReference>
<dbReference type="HAMAP" id="MF_02066">
    <property type="entry name" value="CpoB"/>
    <property type="match status" value="1"/>
</dbReference>
<dbReference type="PROSITE" id="PS50005">
    <property type="entry name" value="TPR"/>
    <property type="match status" value="2"/>
</dbReference>
<dbReference type="AlphaFoldDB" id="A0A227KFA3"/>
<keyword evidence="6" id="KW-1185">Reference proteome</keyword>
<evidence type="ECO:0000256" key="2">
    <source>
        <dbReference type="HAMAP-Rule" id="MF_02066"/>
    </source>
</evidence>
<feature type="coiled-coil region" evidence="2">
    <location>
        <begin position="26"/>
        <end position="119"/>
    </location>
</feature>
<dbReference type="GeneID" id="78362050"/>
<dbReference type="InterPro" id="IPR011990">
    <property type="entry name" value="TPR-like_helical_dom_sf"/>
</dbReference>
<proteinExistence type="inferred from homology"/>
<keyword evidence="2" id="KW-0175">Coiled coil</keyword>
<dbReference type="GO" id="GO:0043093">
    <property type="term" value="P:FtsZ-dependent cytokinesis"/>
    <property type="evidence" value="ECO:0007669"/>
    <property type="project" value="UniProtKB-UniRule"/>
</dbReference>
<dbReference type="InterPro" id="IPR019734">
    <property type="entry name" value="TPR_rpt"/>
</dbReference>
<organism evidence="5 6">
    <name type="scientific">Turicimonas muris</name>
    <dbReference type="NCBI Taxonomy" id="1796652"/>
    <lineage>
        <taxon>Bacteria</taxon>
        <taxon>Pseudomonadati</taxon>
        <taxon>Pseudomonadota</taxon>
        <taxon>Betaproteobacteria</taxon>
        <taxon>Burkholderiales</taxon>
        <taxon>Sutterellaceae</taxon>
        <taxon>Turicimonas</taxon>
    </lineage>
</organism>
<dbReference type="GO" id="GO:0030288">
    <property type="term" value="C:outer membrane-bounded periplasmic space"/>
    <property type="evidence" value="ECO:0007669"/>
    <property type="project" value="UniProtKB-UniRule"/>
</dbReference>
<dbReference type="InterPro" id="IPR034706">
    <property type="entry name" value="CpoB"/>
</dbReference>
<dbReference type="Pfam" id="PF13525">
    <property type="entry name" value="YfiO"/>
    <property type="match status" value="1"/>
</dbReference>
<sequence precursor="true">MRTSLLASSLIVFATLANPAHALFGDDEARRAIVELRAQMQTQQETQMRLYERIESLTKEVKNLRGQLDDLKNSYGKQQNMVGDLNTKIQEMDPKVQANQAAQDKKIQQRQELDNALKLLNQSAYAKAISAFNTFIQKNRGSEFYPEAMYWLGSSYYGKGDFKKAIDTESALVKNFPRHAKVPEAMLIIGMAQMDTKKTEDAKQTFQQLIKRFPKSEAAKMAKSQM</sequence>
<evidence type="ECO:0000256" key="3">
    <source>
        <dbReference type="PROSITE-ProRule" id="PRU00339"/>
    </source>
</evidence>
<feature type="domain" description="Outer membrane lipoprotein BamD-like" evidence="4">
    <location>
        <begin position="114"/>
        <end position="226"/>
    </location>
</feature>
<dbReference type="EMBL" id="NHMP01000008">
    <property type="protein sequence ID" value="OXE45591.1"/>
    <property type="molecule type" value="Genomic_DNA"/>
</dbReference>
<dbReference type="Proteomes" id="UP000214610">
    <property type="component" value="Unassembled WGS sequence"/>
</dbReference>
<protein>
    <recommendedName>
        <fullName evidence="2">Cell division coordinator CpoB</fullName>
    </recommendedName>
</protein>
<dbReference type="RefSeq" id="WP_066594056.1">
    <property type="nucleotide sequence ID" value="NZ_CAJTBZ010000003.1"/>
</dbReference>
<comment type="caution">
    <text evidence="5">The sequence shown here is derived from an EMBL/GenBank/DDBJ whole genome shotgun (WGS) entry which is preliminary data.</text>
</comment>
<evidence type="ECO:0000259" key="4">
    <source>
        <dbReference type="Pfam" id="PF13525"/>
    </source>
</evidence>
<keyword evidence="1 2" id="KW-0732">Signal</keyword>
<comment type="function">
    <text evidence="2">Mediates coordination of peptidoglycan synthesis and outer membrane constriction during cell division.</text>
</comment>
<comment type="similarity">
    <text evidence="2">Belongs to the CpoB family.</text>
</comment>
<feature type="repeat" description="TPR" evidence="3">
    <location>
        <begin position="146"/>
        <end position="179"/>
    </location>
</feature>
<feature type="signal peptide" evidence="2">
    <location>
        <begin position="1"/>
        <end position="22"/>
    </location>
</feature>
<dbReference type="InterPro" id="IPR039565">
    <property type="entry name" value="BamD-like"/>
</dbReference>